<proteinExistence type="predicted"/>
<evidence type="ECO:0000313" key="4">
    <source>
        <dbReference type="EMBL" id="GAA1416844.1"/>
    </source>
</evidence>
<reference evidence="5" key="1">
    <citation type="journal article" date="2019" name="Int. J. Syst. Evol. Microbiol.">
        <title>The Global Catalogue of Microorganisms (GCM) 10K type strain sequencing project: providing services to taxonomists for standard genome sequencing and annotation.</title>
        <authorList>
            <consortium name="The Broad Institute Genomics Platform"/>
            <consortium name="The Broad Institute Genome Sequencing Center for Infectious Disease"/>
            <person name="Wu L."/>
            <person name="Ma J."/>
        </authorList>
    </citation>
    <scope>NUCLEOTIDE SEQUENCE [LARGE SCALE GENOMIC DNA]</scope>
    <source>
        <strain evidence="5">JCM 11756</strain>
    </source>
</reference>
<organism evidence="4 5">
    <name type="scientific">Streptomyces thermospinosisporus</name>
    <dbReference type="NCBI Taxonomy" id="161482"/>
    <lineage>
        <taxon>Bacteria</taxon>
        <taxon>Bacillati</taxon>
        <taxon>Actinomycetota</taxon>
        <taxon>Actinomycetes</taxon>
        <taxon>Kitasatosporales</taxon>
        <taxon>Streptomycetaceae</taxon>
        <taxon>Streptomyces</taxon>
    </lineage>
</organism>
<protein>
    <submittedName>
        <fullName evidence="4">GNAT family N-acetyltransferase</fullName>
    </submittedName>
</protein>
<dbReference type="Gene3D" id="3.40.630.30">
    <property type="match status" value="1"/>
</dbReference>
<keyword evidence="5" id="KW-1185">Reference proteome</keyword>
<name>A0ABP4JC88_9ACTN</name>
<evidence type="ECO:0000259" key="3">
    <source>
        <dbReference type="PROSITE" id="PS51186"/>
    </source>
</evidence>
<dbReference type="PROSITE" id="PS51186">
    <property type="entry name" value="GNAT"/>
    <property type="match status" value="1"/>
</dbReference>
<keyword evidence="2" id="KW-0012">Acyltransferase</keyword>
<feature type="domain" description="N-acetyltransferase" evidence="3">
    <location>
        <begin position="22"/>
        <end position="176"/>
    </location>
</feature>
<dbReference type="RefSeq" id="WP_344010293.1">
    <property type="nucleotide sequence ID" value="NZ_BAAAIZ010000009.1"/>
</dbReference>
<evidence type="ECO:0000313" key="5">
    <source>
        <dbReference type="Proteomes" id="UP001500973"/>
    </source>
</evidence>
<dbReference type="PANTHER" id="PTHR43877">
    <property type="entry name" value="AMINOALKYLPHOSPHONATE N-ACETYLTRANSFERASE-RELATED-RELATED"/>
    <property type="match status" value="1"/>
</dbReference>
<sequence length="176" mass="19690">MPSLTPTVRPAEVGDARNVAQIQVTTWREAYAHILSANELEALDVDKSADFWRGQMSSSPSTGTQLLVAELNDGIVGFSSFGPVRDGDLKGGSIMELYALYVYPTLWAAGVGQALMSATQRRWAEQRINEATLWVFERNGRARRFYEKSGWRLDPRVGPIGENPAELEVRYRLNQE</sequence>
<dbReference type="EMBL" id="BAAAIZ010000009">
    <property type="protein sequence ID" value="GAA1416844.1"/>
    <property type="molecule type" value="Genomic_DNA"/>
</dbReference>
<comment type="caution">
    <text evidence="4">The sequence shown here is derived from an EMBL/GenBank/DDBJ whole genome shotgun (WGS) entry which is preliminary data.</text>
</comment>
<dbReference type="Pfam" id="PF00583">
    <property type="entry name" value="Acetyltransf_1"/>
    <property type="match status" value="1"/>
</dbReference>
<dbReference type="Proteomes" id="UP001500973">
    <property type="component" value="Unassembled WGS sequence"/>
</dbReference>
<dbReference type="InterPro" id="IPR016181">
    <property type="entry name" value="Acyl_CoA_acyltransferase"/>
</dbReference>
<accession>A0ABP4JC88</accession>
<evidence type="ECO:0000256" key="1">
    <source>
        <dbReference type="ARBA" id="ARBA00022679"/>
    </source>
</evidence>
<dbReference type="CDD" id="cd04301">
    <property type="entry name" value="NAT_SF"/>
    <property type="match status" value="1"/>
</dbReference>
<dbReference type="InterPro" id="IPR050832">
    <property type="entry name" value="Bact_Acetyltransf"/>
</dbReference>
<gene>
    <name evidence="4" type="ORF">GCM10009601_09840</name>
</gene>
<dbReference type="InterPro" id="IPR000182">
    <property type="entry name" value="GNAT_dom"/>
</dbReference>
<dbReference type="SUPFAM" id="SSF55729">
    <property type="entry name" value="Acyl-CoA N-acyltransferases (Nat)"/>
    <property type="match status" value="1"/>
</dbReference>
<keyword evidence="1" id="KW-0808">Transferase</keyword>
<evidence type="ECO:0000256" key="2">
    <source>
        <dbReference type="ARBA" id="ARBA00023315"/>
    </source>
</evidence>